<dbReference type="GO" id="GO:0030544">
    <property type="term" value="F:Hsp70 protein binding"/>
    <property type="evidence" value="ECO:0007669"/>
    <property type="project" value="InterPro"/>
</dbReference>
<organism evidence="9">
    <name type="scientific">Arcella intermedia</name>
    <dbReference type="NCBI Taxonomy" id="1963864"/>
    <lineage>
        <taxon>Eukaryota</taxon>
        <taxon>Amoebozoa</taxon>
        <taxon>Tubulinea</taxon>
        <taxon>Elardia</taxon>
        <taxon>Arcellinida</taxon>
        <taxon>Sphaerothecina</taxon>
        <taxon>Arcellidae</taxon>
        <taxon>Arcella</taxon>
    </lineage>
</organism>
<dbReference type="InterPro" id="IPR018253">
    <property type="entry name" value="DnaJ_domain_CS"/>
</dbReference>
<dbReference type="GO" id="GO:0009408">
    <property type="term" value="P:response to heat"/>
    <property type="evidence" value="ECO:0007669"/>
    <property type="project" value="InterPro"/>
</dbReference>
<evidence type="ECO:0000259" key="8">
    <source>
        <dbReference type="PROSITE" id="PS51188"/>
    </source>
</evidence>
<dbReference type="InterPro" id="IPR012724">
    <property type="entry name" value="DnaJ"/>
</dbReference>
<feature type="zinc finger region" description="CR-type" evidence="5">
    <location>
        <begin position="141"/>
        <end position="224"/>
    </location>
</feature>
<feature type="chain" id="PRO_5025349934" description="J domain-containing protein" evidence="6">
    <location>
        <begin position="18"/>
        <end position="364"/>
    </location>
</feature>
<dbReference type="PROSITE" id="PS51188">
    <property type="entry name" value="ZF_CR"/>
    <property type="match status" value="1"/>
</dbReference>
<dbReference type="SMART" id="SM00271">
    <property type="entry name" value="DnaJ"/>
    <property type="match status" value="1"/>
</dbReference>
<dbReference type="CDD" id="cd10747">
    <property type="entry name" value="DnaJ_C"/>
    <property type="match status" value="1"/>
</dbReference>
<dbReference type="PRINTS" id="PR00625">
    <property type="entry name" value="JDOMAIN"/>
</dbReference>
<keyword evidence="3 5" id="KW-0863">Zinc-finger</keyword>
<dbReference type="AlphaFoldDB" id="A0A6B2L851"/>
<dbReference type="CDD" id="cd06257">
    <property type="entry name" value="DnaJ"/>
    <property type="match status" value="1"/>
</dbReference>
<evidence type="ECO:0000259" key="7">
    <source>
        <dbReference type="PROSITE" id="PS50076"/>
    </source>
</evidence>
<accession>A0A6B2L851</accession>
<dbReference type="InterPro" id="IPR001623">
    <property type="entry name" value="DnaJ_domain"/>
</dbReference>
<evidence type="ECO:0000256" key="6">
    <source>
        <dbReference type="SAM" id="SignalP"/>
    </source>
</evidence>
<dbReference type="Gene3D" id="2.10.230.10">
    <property type="entry name" value="Heat shock protein DnaJ, cysteine-rich domain"/>
    <property type="match status" value="1"/>
</dbReference>
<dbReference type="InterPro" id="IPR002939">
    <property type="entry name" value="DnaJ_C"/>
</dbReference>
<dbReference type="SUPFAM" id="SSF46565">
    <property type="entry name" value="Chaperone J-domain"/>
    <property type="match status" value="1"/>
</dbReference>
<dbReference type="InterPro" id="IPR036869">
    <property type="entry name" value="J_dom_sf"/>
</dbReference>
<dbReference type="PANTHER" id="PTHR43888">
    <property type="entry name" value="DNAJ-LIKE-2, ISOFORM A-RELATED"/>
    <property type="match status" value="1"/>
</dbReference>
<dbReference type="EMBL" id="GIBP01004029">
    <property type="protein sequence ID" value="NDV32998.1"/>
    <property type="molecule type" value="Transcribed_RNA"/>
</dbReference>
<keyword evidence="4 5" id="KW-0862">Zinc</keyword>
<feature type="signal peptide" evidence="6">
    <location>
        <begin position="1"/>
        <end position="17"/>
    </location>
</feature>
<dbReference type="GO" id="GO:0008270">
    <property type="term" value="F:zinc ion binding"/>
    <property type="evidence" value="ECO:0007669"/>
    <property type="project" value="UniProtKB-KW"/>
</dbReference>
<keyword evidence="2" id="KW-0677">Repeat</keyword>
<dbReference type="InterPro" id="IPR001305">
    <property type="entry name" value="HSP_DnaJ_Cys-rich_dom"/>
</dbReference>
<dbReference type="Pfam" id="PF00684">
    <property type="entry name" value="DnaJ_CXXCXGXG"/>
    <property type="match status" value="1"/>
</dbReference>
<evidence type="ECO:0000313" key="9">
    <source>
        <dbReference type="EMBL" id="NDV32998.1"/>
    </source>
</evidence>
<dbReference type="PROSITE" id="PS50076">
    <property type="entry name" value="DNAJ_2"/>
    <property type="match status" value="1"/>
</dbReference>
<dbReference type="Pfam" id="PF01556">
    <property type="entry name" value="DnaJ_C"/>
    <property type="match status" value="1"/>
</dbReference>
<dbReference type="FunFam" id="2.10.230.10:FF:000001">
    <property type="entry name" value="DnaJ subfamily A member 2"/>
    <property type="match status" value="1"/>
</dbReference>
<dbReference type="GO" id="GO:0005524">
    <property type="term" value="F:ATP binding"/>
    <property type="evidence" value="ECO:0007669"/>
    <property type="project" value="InterPro"/>
</dbReference>
<evidence type="ECO:0000256" key="1">
    <source>
        <dbReference type="ARBA" id="ARBA00022723"/>
    </source>
</evidence>
<name>A0A6B2L851_9EUKA</name>
<evidence type="ECO:0008006" key="10">
    <source>
        <dbReference type="Google" id="ProtNLM"/>
    </source>
</evidence>
<dbReference type="Gene3D" id="2.60.260.20">
    <property type="entry name" value="Urease metallochaperone UreE, N-terminal domain"/>
    <property type="match status" value="2"/>
</dbReference>
<evidence type="ECO:0000256" key="5">
    <source>
        <dbReference type="PROSITE-ProRule" id="PRU00546"/>
    </source>
</evidence>
<protein>
    <recommendedName>
        <fullName evidence="10">J domain-containing protein</fullName>
    </recommendedName>
</protein>
<dbReference type="SUPFAM" id="SSF49493">
    <property type="entry name" value="HSP40/DnaJ peptide-binding domain"/>
    <property type="match status" value="2"/>
</dbReference>
<feature type="domain" description="CR-type" evidence="8">
    <location>
        <begin position="141"/>
        <end position="224"/>
    </location>
</feature>
<dbReference type="InterPro" id="IPR044713">
    <property type="entry name" value="DNJA1/2-like"/>
</dbReference>
<feature type="domain" description="J" evidence="7">
    <location>
        <begin position="20"/>
        <end position="85"/>
    </location>
</feature>
<dbReference type="SUPFAM" id="SSF57938">
    <property type="entry name" value="DnaJ/Hsp40 cysteine-rich domain"/>
    <property type="match status" value="1"/>
</dbReference>
<evidence type="ECO:0000256" key="4">
    <source>
        <dbReference type="ARBA" id="ARBA00022833"/>
    </source>
</evidence>
<proteinExistence type="inferred from homology"/>
<dbReference type="Gene3D" id="1.10.287.110">
    <property type="entry name" value="DnaJ domain"/>
    <property type="match status" value="1"/>
</dbReference>
<dbReference type="PROSITE" id="PS00636">
    <property type="entry name" value="DNAJ_1"/>
    <property type="match status" value="1"/>
</dbReference>
<dbReference type="GO" id="GO:0051082">
    <property type="term" value="F:unfolded protein binding"/>
    <property type="evidence" value="ECO:0007669"/>
    <property type="project" value="InterPro"/>
</dbReference>
<evidence type="ECO:0000256" key="2">
    <source>
        <dbReference type="ARBA" id="ARBA00022737"/>
    </source>
</evidence>
<dbReference type="InterPro" id="IPR008971">
    <property type="entry name" value="HSP40/DnaJ_pept-bd"/>
</dbReference>
<dbReference type="FunFam" id="2.60.260.20:FF:000013">
    <property type="entry name" value="DnaJ subfamily B member 11"/>
    <property type="match status" value="1"/>
</dbReference>
<dbReference type="Pfam" id="PF00226">
    <property type="entry name" value="DnaJ"/>
    <property type="match status" value="1"/>
</dbReference>
<dbReference type="GO" id="GO:0006457">
    <property type="term" value="P:protein folding"/>
    <property type="evidence" value="ECO:0007669"/>
    <property type="project" value="InterPro"/>
</dbReference>
<reference evidence="9" key="1">
    <citation type="journal article" date="2020" name="J. Eukaryot. Microbiol.">
        <title>De novo Sequencing, Assembly and Annotation of the Transcriptome for the Free-Living Testate Amoeba Arcella intermedia.</title>
        <authorList>
            <person name="Ribeiro G.M."/>
            <person name="Porfirio-Sousa A.L."/>
            <person name="Maurer-Alcala X.X."/>
            <person name="Katz L.A."/>
            <person name="Lahr D.J.G."/>
        </authorList>
    </citation>
    <scope>NUCLEOTIDE SEQUENCE</scope>
</reference>
<keyword evidence="1 5" id="KW-0479">Metal-binding</keyword>
<dbReference type="CDD" id="cd10719">
    <property type="entry name" value="DnaJ_zf"/>
    <property type="match status" value="1"/>
</dbReference>
<dbReference type="HAMAP" id="MF_01152">
    <property type="entry name" value="DnaJ"/>
    <property type="match status" value="1"/>
</dbReference>
<keyword evidence="6" id="KW-0732">Signal</keyword>
<evidence type="ECO:0000256" key="3">
    <source>
        <dbReference type="ARBA" id="ARBA00022771"/>
    </source>
</evidence>
<sequence length="364" mass="40188">MMLVGVFLCGLVGSVFGDTEYYDILGLPRTARPSDIKQAYRKLAFANHPDKHPNDEEKKKVYQRVTEAYEVLSDEEKRRIYDQYGKEGLKNNGVRQQSFDMNDIFSSFFGGGGGGGRKNQIPKGNPVTIKLQVTLEDLYIGKEVEVLQRRQVLCPHCRGTGAETPDDIGKCSTCGGTGTKTTTQTIGPGFVQRTQSPCDVCAGTGKIIKKKCSHCGGTKTDVAEQMLSVFIEKGMPDGHEIVMSSDGDERPGEEPGDIIFKLTTAPHKRLERRNNDLLLNITISLLESLVGFTRSYIHLDGHAVPFSRDAVTKPGFQMVIKGEGMPHYGFPTQKGDLIITFTIQFPNSLTEEQKVGFQNLLSKT</sequence>
<dbReference type="InterPro" id="IPR036410">
    <property type="entry name" value="HSP_DnaJ_Cys-rich_dom_sf"/>
</dbReference>